<dbReference type="PANTHER" id="PTHR15682:SF2">
    <property type="entry name" value="UNHEALTHY RIBOSOME BIOGENESIS PROTEIN 2 HOMOLOG"/>
    <property type="match status" value="1"/>
</dbReference>
<protein>
    <recommendedName>
        <fullName evidence="2">Nucleolar 27S pre-rRNA processing Urb2/Npa2 C-terminal domain-containing protein</fullName>
    </recommendedName>
</protein>
<comment type="caution">
    <text evidence="3">The sequence shown here is derived from an EMBL/GenBank/DDBJ whole genome shotgun (WGS) entry which is preliminary data.</text>
</comment>
<proteinExistence type="predicted"/>
<accession>A0A9P4MQR9</accession>
<keyword evidence="4" id="KW-1185">Reference proteome</keyword>
<organism evidence="3 4">
    <name type="scientific">Delitschia confertaspora ATCC 74209</name>
    <dbReference type="NCBI Taxonomy" id="1513339"/>
    <lineage>
        <taxon>Eukaryota</taxon>
        <taxon>Fungi</taxon>
        <taxon>Dikarya</taxon>
        <taxon>Ascomycota</taxon>
        <taxon>Pezizomycotina</taxon>
        <taxon>Dothideomycetes</taxon>
        <taxon>Pleosporomycetidae</taxon>
        <taxon>Pleosporales</taxon>
        <taxon>Delitschiaceae</taxon>
        <taxon>Delitschia</taxon>
    </lineage>
</organism>
<evidence type="ECO:0000256" key="1">
    <source>
        <dbReference type="SAM" id="MobiDB-lite"/>
    </source>
</evidence>
<dbReference type="GO" id="GO:0042254">
    <property type="term" value="P:ribosome biogenesis"/>
    <property type="evidence" value="ECO:0007669"/>
    <property type="project" value="TreeGrafter"/>
</dbReference>
<dbReference type="GO" id="GO:0005730">
    <property type="term" value="C:nucleolus"/>
    <property type="evidence" value="ECO:0007669"/>
    <property type="project" value="TreeGrafter"/>
</dbReference>
<dbReference type="InterPro" id="IPR018849">
    <property type="entry name" value="Urb2/Npa2_C"/>
</dbReference>
<dbReference type="Proteomes" id="UP000799536">
    <property type="component" value="Unassembled WGS sequence"/>
</dbReference>
<name>A0A9P4MQR9_9PLEO</name>
<feature type="region of interest" description="Disordered" evidence="1">
    <location>
        <begin position="143"/>
        <end position="170"/>
    </location>
</feature>
<dbReference type="Pfam" id="PF10441">
    <property type="entry name" value="Urb2"/>
    <property type="match status" value="1"/>
</dbReference>
<dbReference type="PANTHER" id="PTHR15682">
    <property type="entry name" value="UNHEALTHY RIBOSOME BIOGENESIS PROTEIN 2 HOMOLOG"/>
    <property type="match status" value="1"/>
</dbReference>
<dbReference type="OrthoDB" id="160374at2759"/>
<feature type="domain" description="Nucleolar 27S pre-rRNA processing Urb2/Npa2 C-terminal" evidence="2">
    <location>
        <begin position="1277"/>
        <end position="1505"/>
    </location>
</feature>
<dbReference type="EMBL" id="ML994089">
    <property type="protein sequence ID" value="KAF2199222.1"/>
    <property type="molecule type" value="Genomic_DNA"/>
</dbReference>
<gene>
    <name evidence="3" type="ORF">GQ43DRAFT_376773</name>
</gene>
<sequence>MLTLPQPAPSSLSKLQSIDKTFHELNDQISQAVQIIKLPSEWDDLRNDDLSTQPLDPFIRPRAEWVLRWILDKLKDDAETGLQARANPKAWRLLERMIQISPLSRAAMYLRDGNFPAILEKALQENFGSENIARITFTTTPEDEGFSSETVQEGSVPSRKRKRPTSGAHTPVKKVMLEQSGLEWLFAAIVRVVKAITSRANSAGTADETVIAEHIKMVLRTDSTQAARILKFWLIAFHRILVSSSDMLISNPSFGDYLGLSYVVEIWQLRTNHGESDTSGEDFALECLVPTLILYEALQDGAVLNTPSGAGERPSMIRNLAVQTVEGLLAKHLFAPSRTAFFTDVSISASSRNRRPVTGAKFFASCLGPLRAKLEQAAEINGANEIIPESLMPLFRAIPKLLDLAVRFSPSRTPMSQIAERPWIQAVFVALVNCLGCSLRPSENTLSKPSVIALQHTLAVLADRGISIESKPLEALFWCHSGVRYPLKKDRVIQWALIAGLVKLDPDIFLPSATTDDSASEERSDDLGSFLFDRISSIPVDDLSSTDLDGKDRKLQRGHNYEGLLGSNSVNQPKSLRELIRNSVILPVMSAFSRNRDLLGFIKRWHAQLCIHARIVCSSVEDSQVEREPSIWEDADLNSALAREVDGSLTLSQISGLFTEHSTHIASALEIVVANSEKLSTSVNGTVYRNACGSSIILDALLDCPFSYQTVEGLKPQFQKLQAAYTTLVHQKAYRSTSDLALVWKILSKLFALLWPIDIHGSSSLQETHRDSGIVTRAIKDTTVTPKHKNQTDISRIRASALIFLFSFCHSFQTIPTWEEVVTEWVNRAIPSLARSNLELIDFNEAIEALITRFPSLLRYLEPNARKTLFLDIFSNTFISNTTNITEQLRNTCSEFVFSSCRPDIKDYSASFAAVMDSNSSGKNAANNGIERTFIQIPPASLTRDQRASALDEIVDTLIKRPRDVDMMLSLMAHFVQVPNATAKISQNASVLFDIAQSLHDGGFDSDRAILQIFQTVTQLTLGHVFQAKDQARNQQYIEKLKNKLGTTIQKPRKCFPAKLTILRACMLARSDETVLSWDQYLGVLNSCVTAKDSAISLDDFLDALNEMPSEVLQQHGLIEKEQAFVRAQFSSKVDIETLFNSESFSLGTFSYPTWLRLHRFFARFHVYPAADKCINVSLGLLQQGLSAKEHRVAIESARNAVISLSITDKLRFVSLLLENDDGKNRVEKLRLLFVLASTLEDDVPKDTEQRQQLLAILPTLSNSLATSPDITTFNVLLDSIDLFLHDKPSLTSQYSIECVIAAVTTILSPRSPAFPKTHAPAIFDRLCATIRLILVLHRGRFGGRFHILNLLLQSFLFCFFVPNSARWNNLPRWLKAEKRAASSTRPKLTASNAAYFTRLLTTVCSPTPSSVTRNAHQRKQSHFEDPVKKARSYASQHLTPLISFFCKMQLSGRLEPDVREKLMPGFWEVFEVSSMDMEGLRGMNAGMDEATKAIWKGLWEEWNRVTGKGGKRKEGL</sequence>
<evidence type="ECO:0000313" key="4">
    <source>
        <dbReference type="Proteomes" id="UP000799536"/>
    </source>
</evidence>
<evidence type="ECO:0000313" key="3">
    <source>
        <dbReference type="EMBL" id="KAF2199222.1"/>
    </source>
</evidence>
<reference evidence="3" key="1">
    <citation type="journal article" date="2020" name="Stud. Mycol.">
        <title>101 Dothideomycetes genomes: a test case for predicting lifestyles and emergence of pathogens.</title>
        <authorList>
            <person name="Haridas S."/>
            <person name="Albert R."/>
            <person name="Binder M."/>
            <person name="Bloem J."/>
            <person name="Labutti K."/>
            <person name="Salamov A."/>
            <person name="Andreopoulos B."/>
            <person name="Baker S."/>
            <person name="Barry K."/>
            <person name="Bills G."/>
            <person name="Bluhm B."/>
            <person name="Cannon C."/>
            <person name="Castanera R."/>
            <person name="Culley D."/>
            <person name="Daum C."/>
            <person name="Ezra D."/>
            <person name="Gonzalez J."/>
            <person name="Henrissat B."/>
            <person name="Kuo A."/>
            <person name="Liang C."/>
            <person name="Lipzen A."/>
            <person name="Lutzoni F."/>
            <person name="Magnuson J."/>
            <person name="Mondo S."/>
            <person name="Nolan M."/>
            <person name="Ohm R."/>
            <person name="Pangilinan J."/>
            <person name="Park H.-J."/>
            <person name="Ramirez L."/>
            <person name="Alfaro M."/>
            <person name="Sun H."/>
            <person name="Tritt A."/>
            <person name="Yoshinaga Y."/>
            <person name="Zwiers L.-H."/>
            <person name="Turgeon B."/>
            <person name="Goodwin S."/>
            <person name="Spatafora J."/>
            <person name="Crous P."/>
            <person name="Grigoriev I."/>
        </authorList>
    </citation>
    <scope>NUCLEOTIDE SEQUENCE</scope>
    <source>
        <strain evidence="3">ATCC 74209</strain>
    </source>
</reference>
<dbReference type="InterPro" id="IPR052609">
    <property type="entry name" value="Ribosome_Biogenesis_Reg"/>
</dbReference>
<evidence type="ECO:0000259" key="2">
    <source>
        <dbReference type="Pfam" id="PF10441"/>
    </source>
</evidence>